<proteinExistence type="predicted"/>
<dbReference type="AlphaFoldDB" id="A0A1M5UN66"/>
<dbReference type="OrthoDB" id="9904067at2"/>
<dbReference type="RefSeq" id="WP_159431417.1">
    <property type="nucleotide sequence ID" value="NZ_BMEN01000002.1"/>
</dbReference>
<organism evidence="2 3">
    <name type="scientific">Wenyingzhuangia marina</name>
    <dbReference type="NCBI Taxonomy" id="1195760"/>
    <lineage>
        <taxon>Bacteria</taxon>
        <taxon>Pseudomonadati</taxon>
        <taxon>Bacteroidota</taxon>
        <taxon>Flavobacteriia</taxon>
        <taxon>Flavobacteriales</taxon>
        <taxon>Flavobacteriaceae</taxon>
        <taxon>Wenyingzhuangia</taxon>
    </lineage>
</organism>
<evidence type="ECO:0000256" key="1">
    <source>
        <dbReference type="SAM" id="MobiDB-lite"/>
    </source>
</evidence>
<evidence type="ECO:0000313" key="2">
    <source>
        <dbReference type="EMBL" id="SHH64351.1"/>
    </source>
</evidence>
<name>A0A1M5UN66_9FLAO</name>
<keyword evidence="3" id="KW-1185">Reference proteome</keyword>
<feature type="region of interest" description="Disordered" evidence="1">
    <location>
        <begin position="1"/>
        <end position="24"/>
    </location>
</feature>
<dbReference type="STRING" id="1195760.SAMN05444281_1366"/>
<evidence type="ECO:0000313" key="3">
    <source>
        <dbReference type="Proteomes" id="UP000184109"/>
    </source>
</evidence>
<feature type="compositionally biased region" description="Polar residues" evidence="1">
    <location>
        <begin position="8"/>
        <end position="24"/>
    </location>
</feature>
<dbReference type="EMBL" id="FQXQ01000002">
    <property type="protein sequence ID" value="SHH64351.1"/>
    <property type="molecule type" value="Genomic_DNA"/>
</dbReference>
<dbReference type="Proteomes" id="UP000184109">
    <property type="component" value="Unassembled WGS sequence"/>
</dbReference>
<protein>
    <submittedName>
        <fullName evidence="2">Uncharacterized protein</fullName>
    </submittedName>
</protein>
<accession>A0A1M5UN66</accession>
<sequence>MKFLNKNIEPSSKSVSNKSLANRSSSNGIFKISNFNIFLVKESGQGPRSLAF</sequence>
<reference evidence="3" key="1">
    <citation type="submission" date="2016-11" db="EMBL/GenBank/DDBJ databases">
        <authorList>
            <person name="Varghese N."/>
            <person name="Submissions S."/>
        </authorList>
    </citation>
    <scope>NUCLEOTIDE SEQUENCE [LARGE SCALE GENOMIC DNA]</scope>
    <source>
        <strain evidence="3">DSM 100572</strain>
    </source>
</reference>
<gene>
    <name evidence="2" type="ORF">SAMN05444281_1366</name>
</gene>